<dbReference type="GO" id="GO:0019563">
    <property type="term" value="P:glycerol catabolic process"/>
    <property type="evidence" value="ECO:0007669"/>
    <property type="project" value="TreeGrafter"/>
</dbReference>
<dbReference type="SMART" id="SM01120">
    <property type="entry name" value="Dak2"/>
    <property type="match status" value="1"/>
</dbReference>
<reference evidence="4" key="1">
    <citation type="submission" date="2018-05" db="EMBL/GenBank/DDBJ databases">
        <authorList>
            <person name="Lanie J.A."/>
            <person name="Ng W.-L."/>
            <person name="Kazmierczak K.M."/>
            <person name="Andrzejewski T.M."/>
            <person name="Davidsen T.M."/>
            <person name="Wayne K.J."/>
            <person name="Tettelin H."/>
            <person name="Glass J.I."/>
            <person name="Rusch D."/>
            <person name="Podicherti R."/>
            <person name="Tsui H.-C.T."/>
            <person name="Winkler M.E."/>
        </authorList>
    </citation>
    <scope>NUCLEOTIDE SEQUENCE</scope>
</reference>
<proteinExistence type="predicted"/>
<dbReference type="InterPro" id="IPR036117">
    <property type="entry name" value="DhaL_dom_sf"/>
</dbReference>
<dbReference type="NCBIfam" id="TIGR02365">
    <property type="entry name" value="dha_L_ycgS"/>
    <property type="match status" value="1"/>
</dbReference>
<evidence type="ECO:0000313" key="4">
    <source>
        <dbReference type="EMBL" id="SVC61374.1"/>
    </source>
</evidence>
<evidence type="ECO:0000259" key="3">
    <source>
        <dbReference type="PROSITE" id="PS51480"/>
    </source>
</evidence>
<dbReference type="GO" id="GO:0005829">
    <property type="term" value="C:cytosol"/>
    <property type="evidence" value="ECO:0007669"/>
    <property type="project" value="TreeGrafter"/>
</dbReference>
<sequence length="140" mass="15142">MKIMTTVGGSSGALFATLLMGMSKKYNVELSDQKNITTMFAEGVEAMKKRGKADLGEKTMLDVLIPVSKELQKLSDKEDVKHIAEKIKEVAEKGMLSTKNLIATKGRASFLGERAKGHIDPGARSSQLAIEAICNTIINT</sequence>
<dbReference type="InterPro" id="IPR012737">
    <property type="entry name" value="DhaK_L_YcgS"/>
</dbReference>
<dbReference type="InterPro" id="IPR050861">
    <property type="entry name" value="Dihydroxyacetone_Kinase"/>
</dbReference>
<gene>
    <name evidence="4" type="ORF">METZ01_LOCUS314228</name>
</gene>
<evidence type="ECO:0000256" key="2">
    <source>
        <dbReference type="ARBA" id="ARBA00022777"/>
    </source>
</evidence>
<keyword evidence="1" id="KW-0808">Transferase</keyword>
<feature type="domain" description="DhaL" evidence="3">
    <location>
        <begin position="1"/>
        <end position="135"/>
    </location>
</feature>
<name>A0A382NJK7_9ZZZZ</name>
<dbReference type="PANTHER" id="PTHR28629">
    <property type="entry name" value="TRIOKINASE/FMN CYCLASE"/>
    <property type="match status" value="1"/>
</dbReference>
<dbReference type="EMBL" id="UINC01100938">
    <property type="protein sequence ID" value="SVC61374.1"/>
    <property type="molecule type" value="Genomic_DNA"/>
</dbReference>
<dbReference type="Pfam" id="PF02734">
    <property type="entry name" value="Dak2"/>
    <property type="match status" value="1"/>
</dbReference>
<dbReference type="InterPro" id="IPR004007">
    <property type="entry name" value="DhaL_dom"/>
</dbReference>
<protein>
    <recommendedName>
        <fullName evidence="3">DhaL domain-containing protein</fullName>
    </recommendedName>
</protein>
<organism evidence="4">
    <name type="scientific">marine metagenome</name>
    <dbReference type="NCBI Taxonomy" id="408172"/>
    <lineage>
        <taxon>unclassified sequences</taxon>
        <taxon>metagenomes</taxon>
        <taxon>ecological metagenomes</taxon>
    </lineage>
</organism>
<evidence type="ECO:0000256" key="1">
    <source>
        <dbReference type="ARBA" id="ARBA00022679"/>
    </source>
</evidence>
<accession>A0A382NJK7</accession>
<dbReference type="SUPFAM" id="SSF101473">
    <property type="entry name" value="DhaL-like"/>
    <property type="match status" value="1"/>
</dbReference>
<dbReference type="Gene3D" id="1.25.40.340">
    <property type="match status" value="1"/>
</dbReference>
<dbReference type="GO" id="GO:0004371">
    <property type="term" value="F:glycerone kinase activity"/>
    <property type="evidence" value="ECO:0007669"/>
    <property type="project" value="InterPro"/>
</dbReference>
<dbReference type="AlphaFoldDB" id="A0A382NJK7"/>
<dbReference type="PANTHER" id="PTHR28629:SF4">
    <property type="entry name" value="TRIOKINASE_FMN CYCLASE"/>
    <property type="match status" value="1"/>
</dbReference>
<keyword evidence="2" id="KW-0418">Kinase</keyword>
<dbReference type="PROSITE" id="PS51480">
    <property type="entry name" value="DHAL"/>
    <property type="match status" value="1"/>
</dbReference>